<dbReference type="AlphaFoldDB" id="A0A1H5U5Z0"/>
<protein>
    <submittedName>
        <fullName evidence="2">Glycosyltransferase Family 4</fullName>
    </submittedName>
</protein>
<dbReference type="SUPFAM" id="SSF53756">
    <property type="entry name" value="UDP-Glycosyltransferase/glycogen phosphorylase"/>
    <property type="match status" value="1"/>
</dbReference>
<organism evidence="2 3">
    <name type="scientific">Xylanibacter ruminicola</name>
    <name type="common">Prevotella ruminicola</name>
    <dbReference type="NCBI Taxonomy" id="839"/>
    <lineage>
        <taxon>Bacteria</taxon>
        <taxon>Pseudomonadati</taxon>
        <taxon>Bacteroidota</taxon>
        <taxon>Bacteroidia</taxon>
        <taxon>Bacteroidales</taxon>
        <taxon>Prevotellaceae</taxon>
        <taxon>Xylanibacter</taxon>
    </lineage>
</organism>
<dbReference type="RefSeq" id="WP_036912720.1">
    <property type="nucleotide sequence ID" value="NZ_FNUV01000003.1"/>
</dbReference>
<evidence type="ECO:0000313" key="2">
    <source>
        <dbReference type="EMBL" id="SEF70453.1"/>
    </source>
</evidence>
<accession>A0A1H5U5Z0</accession>
<proteinExistence type="predicted"/>
<dbReference type="GO" id="GO:0016757">
    <property type="term" value="F:glycosyltransferase activity"/>
    <property type="evidence" value="ECO:0007669"/>
    <property type="project" value="UniProtKB-ARBA"/>
</dbReference>
<gene>
    <name evidence="2" type="ORF">SAMN05216354_1264</name>
</gene>
<dbReference type="Gene3D" id="3.40.50.2000">
    <property type="entry name" value="Glycogen Phosphorylase B"/>
    <property type="match status" value="1"/>
</dbReference>
<dbReference type="GeneID" id="32572983"/>
<evidence type="ECO:0000259" key="1">
    <source>
        <dbReference type="Pfam" id="PF13579"/>
    </source>
</evidence>
<feature type="domain" description="Glycosyltransferase subfamily 4-like N-terminal" evidence="1">
    <location>
        <begin position="35"/>
        <end position="139"/>
    </location>
</feature>
<name>A0A1H5U5Z0_XYLRU</name>
<reference evidence="2 3" key="1">
    <citation type="submission" date="2016-10" db="EMBL/GenBank/DDBJ databases">
        <authorList>
            <person name="de Groot N.N."/>
        </authorList>
    </citation>
    <scope>NUCLEOTIDE SEQUENCE [LARGE SCALE GENOMIC DNA]</scope>
    <source>
        <strain evidence="2 3">AR32</strain>
    </source>
</reference>
<keyword evidence="2" id="KW-0808">Transferase</keyword>
<dbReference type="Pfam" id="PF13579">
    <property type="entry name" value="Glyco_trans_4_4"/>
    <property type="match status" value="1"/>
</dbReference>
<dbReference type="EMBL" id="FNUV01000003">
    <property type="protein sequence ID" value="SEF70453.1"/>
    <property type="molecule type" value="Genomic_DNA"/>
</dbReference>
<sequence>MKVLHVYPKSDALILHHVQMLNEGLRQSVDTYTADSYSAFRQAMKGHKPDIVHVHGCTHFFLTRVLRSARRAGIRTVLSLHGQLEPWTINQQSTQEKANRLLLLKEAIIHTYAIITFGRLERSNFEDLGWNRRIEEIHNAVITNTINPIEMCAQTFTVYQRILDSNTLGLMDNLTHQYLKAIIKAGILGDQRWVDEVPTTSPDWRHILVYAEHENIRNYVDYGINILGLSTPMLDTSRISAYFPDKYVMPHPIKEIAGDYQGDENEYVFRMIKQISKRPLLLHLIELTRELYRDSIDDERLSELLESKGLKEFAGRLMQVLGEETGLNEGYMPILPINDKKTEHLRRIIANHLKI</sequence>
<evidence type="ECO:0000313" key="3">
    <source>
        <dbReference type="Proteomes" id="UP000236735"/>
    </source>
</evidence>
<dbReference type="Proteomes" id="UP000236735">
    <property type="component" value="Unassembled WGS sequence"/>
</dbReference>
<dbReference type="InterPro" id="IPR028098">
    <property type="entry name" value="Glyco_trans_4-like_N"/>
</dbReference>